<dbReference type="GO" id="GO:0034394">
    <property type="term" value="P:protein localization to cell surface"/>
    <property type="evidence" value="ECO:0007669"/>
    <property type="project" value="TreeGrafter"/>
</dbReference>
<dbReference type="PANTHER" id="PTHR45905">
    <property type="entry name" value="GOLGI-LOCALIZED, GAMMA-ADAPTIN EAR CONTAINING, ARF BINDING PROTEIN"/>
    <property type="match status" value="1"/>
</dbReference>
<dbReference type="CDD" id="cd03567">
    <property type="entry name" value="VHS_GGA_metazoan"/>
    <property type="match status" value="1"/>
</dbReference>
<dbReference type="InterPro" id="IPR002014">
    <property type="entry name" value="VHS_dom"/>
</dbReference>
<evidence type="ECO:0000259" key="10">
    <source>
        <dbReference type="PROSITE" id="PS50180"/>
    </source>
</evidence>
<keyword evidence="7" id="KW-0472">Membrane</keyword>
<dbReference type="InterPro" id="IPR013041">
    <property type="entry name" value="Clathrin_app_Ig-like_sf"/>
</dbReference>
<dbReference type="CDD" id="cd14234">
    <property type="entry name" value="GAT_GGA_meta"/>
    <property type="match status" value="1"/>
</dbReference>
<dbReference type="GO" id="GO:0005802">
    <property type="term" value="C:trans-Golgi network"/>
    <property type="evidence" value="ECO:0007669"/>
    <property type="project" value="InterPro"/>
</dbReference>
<feature type="compositionally biased region" description="Polar residues" evidence="8">
    <location>
        <begin position="395"/>
        <end position="409"/>
    </location>
</feature>
<evidence type="ECO:0000259" key="11">
    <source>
        <dbReference type="PROSITE" id="PS50909"/>
    </source>
</evidence>
<dbReference type="PROSITE" id="PS50180">
    <property type="entry name" value="GAE"/>
    <property type="match status" value="1"/>
</dbReference>
<feature type="region of interest" description="Disordered" evidence="8">
    <location>
        <begin position="486"/>
        <end position="512"/>
    </location>
</feature>
<dbReference type="SUPFAM" id="SSF89009">
    <property type="entry name" value="GAT-like domain"/>
    <property type="match status" value="1"/>
</dbReference>
<dbReference type="Pfam" id="PF03127">
    <property type="entry name" value="GAT"/>
    <property type="match status" value="1"/>
</dbReference>
<dbReference type="Pfam" id="PF18308">
    <property type="entry name" value="GGA_N-GAT"/>
    <property type="match status" value="1"/>
</dbReference>
<dbReference type="AlphaFoldDB" id="A0A914VJU0"/>
<evidence type="ECO:0000256" key="6">
    <source>
        <dbReference type="ARBA" id="ARBA00022927"/>
    </source>
</evidence>
<evidence type="ECO:0000256" key="3">
    <source>
        <dbReference type="ARBA" id="ARBA00008099"/>
    </source>
</evidence>
<organism evidence="12 13">
    <name type="scientific">Plectus sambesii</name>
    <dbReference type="NCBI Taxonomy" id="2011161"/>
    <lineage>
        <taxon>Eukaryota</taxon>
        <taxon>Metazoa</taxon>
        <taxon>Ecdysozoa</taxon>
        <taxon>Nematoda</taxon>
        <taxon>Chromadorea</taxon>
        <taxon>Plectida</taxon>
        <taxon>Plectina</taxon>
        <taxon>Plectoidea</taxon>
        <taxon>Plectidae</taxon>
        <taxon>Plectus</taxon>
    </lineage>
</organism>
<dbReference type="Gene3D" id="1.20.58.160">
    <property type="match status" value="1"/>
</dbReference>
<name>A0A914VJU0_9BILA</name>
<dbReference type="InterPro" id="IPR004152">
    <property type="entry name" value="GAT_dom"/>
</dbReference>
<dbReference type="Pfam" id="PF00790">
    <property type="entry name" value="VHS"/>
    <property type="match status" value="1"/>
</dbReference>
<feature type="region of interest" description="Disordered" evidence="8">
    <location>
        <begin position="1"/>
        <end position="22"/>
    </location>
</feature>
<evidence type="ECO:0000256" key="5">
    <source>
        <dbReference type="ARBA" id="ARBA00022843"/>
    </source>
</evidence>
<sequence length="713" mass="76375">MPEGKMTSTSTTASSPSVGQAGGAQKKTLEYWLTKATDPYISEEERADHISGFCDQINDDLEGPQVACRLLSHKIQSPNEVEALQSLALVDAGVKSCGARFHNEIAKFRFLNELIKILSPKYLGSQTSEKVKQRSIELLYSWQRSLRHLPKLKQAYAMLKEQGVITTDPTYMDEISEPAPPPPPPRVATFEDEEKSKLLAELLKSKSPEDLQAANRLIKSMVKAEDQKLERMTKRGEDLQTAQNNCKLLHEMIGQFRPDNASEQESDLMRELNQALQNLRPTLFRYAGEAAESDEYALAEVLAVNDDVNKTIELFKSRVEPHLGSLIGATPVAAAAAPHSTAQSNAQLLSMMDFDTPAASTAPAYFMSSHLIPASSSRASISSDDVGMIGTSAASTPATVRKSPQSNGNGALADLTDVFGGGPSVSKPTSLSLSQQSMPSRSPPLETPTSSSSAAVKKNSGLEALAELSDVLIKQNLPTGKPWAAEAERQRTKVPMRDLSSTKAGVSLSPLDPFGPTGTPIVASTSTDHGSLAHYKTNTTSQQKNNVLVDFGADCPAEADDDVQSSASTPSDMLPQSLSSVDVQLSDIKPSSRLPLVVVDRGGIKVVLHYAANRPRADVLTTVISISSSSTTPVTGISFEARPVSSEVAIKQLEQSADSLPAYNPIFPQQAVTSILLIASSGPAAKTMLDYTLAYSASSDFSVSGSFEVLLHE</sequence>
<dbReference type="InterPro" id="IPR027422">
    <property type="entry name" value="GGA1-3"/>
</dbReference>
<dbReference type="GO" id="GO:0031267">
    <property type="term" value="F:small GTPase binding"/>
    <property type="evidence" value="ECO:0007669"/>
    <property type="project" value="InterPro"/>
</dbReference>
<evidence type="ECO:0000259" key="9">
    <source>
        <dbReference type="PROSITE" id="PS50179"/>
    </source>
</evidence>
<dbReference type="GO" id="GO:0006886">
    <property type="term" value="P:intracellular protein transport"/>
    <property type="evidence" value="ECO:0007669"/>
    <property type="project" value="InterPro"/>
</dbReference>
<evidence type="ECO:0000313" key="12">
    <source>
        <dbReference type="Proteomes" id="UP000887566"/>
    </source>
</evidence>
<dbReference type="InterPro" id="IPR008153">
    <property type="entry name" value="GAE_dom"/>
</dbReference>
<accession>A0A914VJU0</accession>
<proteinExistence type="inferred from homology"/>
<feature type="compositionally biased region" description="Polar residues" evidence="8">
    <location>
        <begin position="426"/>
        <end position="438"/>
    </location>
</feature>
<dbReference type="PROSITE" id="PS50909">
    <property type="entry name" value="GAT"/>
    <property type="match status" value="1"/>
</dbReference>
<keyword evidence="4" id="KW-0813">Transport</keyword>
<feature type="domain" description="VHS" evidence="9">
    <location>
        <begin position="53"/>
        <end position="167"/>
    </location>
</feature>
<dbReference type="InterPro" id="IPR038425">
    <property type="entry name" value="GAT_sf"/>
</dbReference>
<evidence type="ECO:0000313" key="13">
    <source>
        <dbReference type="WBParaSite" id="PSAMB.scaffold2125size25203.g16439.t1"/>
    </source>
</evidence>
<evidence type="ECO:0000256" key="8">
    <source>
        <dbReference type="SAM" id="MobiDB-lite"/>
    </source>
</evidence>
<dbReference type="PANTHER" id="PTHR45905:SF1">
    <property type="entry name" value="GOLGI-LOCALIZED, GAMMA-ADAPTIN EAR CONTAINING, ARF BINDING PROTEIN"/>
    <property type="match status" value="1"/>
</dbReference>
<keyword evidence="5" id="KW-0832">Ubl conjugation</keyword>
<dbReference type="InterPro" id="IPR008942">
    <property type="entry name" value="ENTH_VHS"/>
</dbReference>
<dbReference type="InterPro" id="IPR041198">
    <property type="entry name" value="GGA_N-GAT"/>
</dbReference>
<dbReference type="Proteomes" id="UP000887566">
    <property type="component" value="Unplaced"/>
</dbReference>
<feature type="region of interest" description="Disordered" evidence="8">
    <location>
        <begin position="395"/>
        <end position="456"/>
    </location>
</feature>
<dbReference type="GO" id="GO:0043130">
    <property type="term" value="F:ubiquitin binding"/>
    <property type="evidence" value="ECO:0007669"/>
    <property type="project" value="InterPro"/>
</dbReference>
<evidence type="ECO:0000256" key="2">
    <source>
        <dbReference type="ARBA" id="ARBA00004412"/>
    </source>
</evidence>
<comment type="subcellular location">
    <subcellularLocation>
        <location evidence="2">Early endosome</location>
    </subcellularLocation>
    <subcellularLocation>
        <location evidence="1">Golgi apparatus</location>
        <location evidence="1">trans-Golgi network membrane</location>
        <topology evidence="1">Peripheral membrane protein</topology>
    </subcellularLocation>
</comment>
<dbReference type="GO" id="GO:0035091">
    <property type="term" value="F:phosphatidylinositol binding"/>
    <property type="evidence" value="ECO:0007669"/>
    <property type="project" value="InterPro"/>
</dbReference>
<evidence type="ECO:0000256" key="1">
    <source>
        <dbReference type="ARBA" id="ARBA00004150"/>
    </source>
</evidence>
<feature type="compositionally biased region" description="Low complexity" evidence="8">
    <location>
        <begin position="7"/>
        <end position="17"/>
    </location>
</feature>
<dbReference type="SMART" id="SM00288">
    <property type="entry name" value="VHS"/>
    <property type="match status" value="1"/>
</dbReference>
<dbReference type="GO" id="GO:0006893">
    <property type="term" value="P:Golgi to plasma membrane transport"/>
    <property type="evidence" value="ECO:0007669"/>
    <property type="project" value="TreeGrafter"/>
</dbReference>
<dbReference type="GO" id="GO:0005769">
    <property type="term" value="C:early endosome"/>
    <property type="evidence" value="ECO:0007669"/>
    <property type="project" value="UniProtKB-SubCell"/>
</dbReference>
<feature type="domain" description="GAE" evidence="10">
    <location>
        <begin position="591"/>
        <end position="708"/>
    </location>
</feature>
<keyword evidence="6" id="KW-0653">Protein transport</keyword>
<dbReference type="PROSITE" id="PS50179">
    <property type="entry name" value="VHS"/>
    <property type="match status" value="1"/>
</dbReference>
<dbReference type="Gene3D" id="1.25.40.90">
    <property type="match status" value="1"/>
</dbReference>
<evidence type="ECO:0000256" key="7">
    <source>
        <dbReference type="ARBA" id="ARBA00023136"/>
    </source>
</evidence>
<keyword evidence="12" id="KW-1185">Reference proteome</keyword>
<dbReference type="WBParaSite" id="PSAMB.scaffold2125size25203.g16439.t1">
    <property type="protein sequence ID" value="PSAMB.scaffold2125size25203.g16439.t1"/>
    <property type="gene ID" value="PSAMB.scaffold2125size25203.g16439"/>
</dbReference>
<reference evidence="13" key="1">
    <citation type="submission" date="2022-11" db="UniProtKB">
        <authorList>
            <consortium name="WormBaseParasite"/>
        </authorList>
    </citation>
    <scope>IDENTIFICATION</scope>
</reference>
<dbReference type="SUPFAM" id="SSF48464">
    <property type="entry name" value="ENTH/VHS domain"/>
    <property type="match status" value="1"/>
</dbReference>
<dbReference type="Gene3D" id="1.20.5.170">
    <property type="match status" value="1"/>
</dbReference>
<dbReference type="Gene3D" id="2.60.40.1230">
    <property type="match status" value="1"/>
</dbReference>
<comment type="similarity">
    <text evidence="3">Belongs to the GGA protein family.</text>
</comment>
<protein>
    <submittedName>
        <fullName evidence="13">ADP-ribosylation factor-binding protein GGA2</fullName>
    </submittedName>
</protein>
<dbReference type="SUPFAM" id="SSF49348">
    <property type="entry name" value="Clathrin adaptor appendage domain"/>
    <property type="match status" value="1"/>
</dbReference>
<feature type="domain" description="GAT" evidence="11">
    <location>
        <begin position="192"/>
        <end position="320"/>
    </location>
</feature>
<evidence type="ECO:0000256" key="4">
    <source>
        <dbReference type="ARBA" id="ARBA00022448"/>
    </source>
</evidence>